<reference evidence="1" key="1">
    <citation type="submission" date="2022-04" db="EMBL/GenBank/DDBJ databases">
        <title>Complete genome of Methanoplanus endosymbiosus DSM 3599.</title>
        <authorList>
            <person name="Chen S.-C."/>
            <person name="You Y.-T."/>
            <person name="Zhou Y.-Z."/>
            <person name="Lai M.-C."/>
        </authorList>
    </citation>
    <scope>NUCLEOTIDE SEQUENCE</scope>
    <source>
        <strain evidence="1">DSM 3599</strain>
    </source>
</reference>
<sequence>MKLKDFFEIGDAECIEPSVFDHIDEYYNTLVLAVNAGEARLLVDENEMPLAVAWNSDGNWSISSYLYRNITYDIIGKFEGCTGEIFQEKRDDYESALREYYCGKITDEYPEVGEDNREGRHEMILDLFKDTVGVSDGKSAIDFCCGSGVASKALFSAGYLPLSMDNDPYLISVGLHKGRLDPKRTLCIDASFSSYFCPKSDLGTGLMLGDISGFNSDLWQGIVAQMLMLTGKTLITVATEKESLLIRKWCENAGRTPEIFENENDPIYDRWVCLC</sequence>
<dbReference type="EMBL" id="CP096115">
    <property type="protein sequence ID" value="UUX93500.1"/>
    <property type="molecule type" value="Genomic_DNA"/>
</dbReference>
<proteinExistence type="predicted"/>
<dbReference type="SUPFAM" id="SSF53335">
    <property type="entry name" value="S-adenosyl-L-methionine-dependent methyltransferases"/>
    <property type="match status" value="1"/>
</dbReference>
<dbReference type="GeneID" id="74307055"/>
<dbReference type="Proteomes" id="UP001060368">
    <property type="component" value="Chromosome"/>
</dbReference>
<protein>
    <recommendedName>
        <fullName evidence="3">Methyltransferase</fullName>
    </recommendedName>
</protein>
<evidence type="ECO:0000313" key="2">
    <source>
        <dbReference type="Proteomes" id="UP001060368"/>
    </source>
</evidence>
<organism evidence="1 2">
    <name type="scientific">Methanoplanus endosymbiosus</name>
    <dbReference type="NCBI Taxonomy" id="33865"/>
    <lineage>
        <taxon>Archaea</taxon>
        <taxon>Methanobacteriati</taxon>
        <taxon>Methanobacteriota</taxon>
        <taxon>Stenosarchaea group</taxon>
        <taxon>Methanomicrobia</taxon>
        <taxon>Methanomicrobiales</taxon>
        <taxon>Methanomicrobiaceae</taxon>
        <taxon>Methanoplanus</taxon>
    </lineage>
</organism>
<evidence type="ECO:0000313" key="1">
    <source>
        <dbReference type="EMBL" id="UUX93500.1"/>
    </source>
</evidence>
<dbReference type="RefSeq" id="WP_257743637.1">
    <property type="nucleotide sequence ID" value="NZ_CP096115.1"/>
</dbReference>
<evidence type="ECO:0008006" key="3">
    <source>
        <dbReference type="Google" id="ProtNLM"/>
    </source>
</evidence>
<dbReference type="KEGG" id="mend:L6E24_05125"/>
<dbReference type="AlphaFoldDB" id="A0A9E7PNE3"/>
<dbReference type="InterPro" id="IPR029063">
    <property type="entry name" value="SAM-dependent_MTases_sf"/>
</dbReference>
<accession>A0A9E7PNE3</accession>
<gene>
    <name evidence="1" type="ORF">L6E24_05125</name>
</gene>
<name>A0A9E7PNE3_9EURY</name>
<keyword evidence="2" id="KW-1185">Reference proteome</keyword>